<accession>A0A5E7PMP6</accession>
<evidence type="ECO:0000256" key="17">
    <source>
        <dbReference type="ARBA" id="ARBA00047804"/>
    </source>
</evidence>
<dbReference type="Gene3D" id="3.40.30.10">
    <property type="entry name" value="Glutaredoxin"/>
    <property type="match status" value="1"/>
</dbReference>
<keyword evidence="13 18" id="KW-0472">Membrane</keyword>
<evidence type="ECO:0000256" key="14">
    <source>
        <dbReference type="ARBA" id="ARBA00023157"/>
    </source>
</evidence>
<evidence type="ECO:0000313" key="20">
    <source>
        <dbReference type="EMBL" id="VVP51045.1"/>
    </source>
</evidence>
<comment type="subcellular location">
    <subcellularLocation>
        <location evidence="1 18">Cell inner membrane</location>
        <topology evidence="1 18">Multi-pass membrane protein</topology>
    </subcellularLocation>
</comment>
<feature type="transmembrane region" description="Helical" evidence="18">
    <location>
        <begin position="283"/>
        <end position="313"/>
    </location>
</feature>
<dbReference type="GO" id="GO:0047134">
    <property type="term" value="F:protein-disulfide reductase [NAD(P)H] activity"/>
    <property type="evidence" value="ECO:0007669"/>
    <property type="project" value="UniProtKB-UniRule"/>
</dbReference>
<evidence type="ECO:0000256" key="10">
    <source>
        <dbReference type="ARBA" id="ARBA00022989"/>
    </source>
</evidence>
<dbReference type="GO" id="GO:0017004">
    <property type="term" value="P:cytochrome complex assembly"/>
    <property type="evidence" value="ECO:0007669"/>
    <property type="project" value="UniProtKB-UniRule"/>
</dbReference>
<evidence type="ECO:0000256" key="13">
    <source>
        <dbReference type="ARBA" id="ARBA00023136"/>
    </source>
</evidence>
<feature type="transmembrane region" description="Helical" evidence="18">
    <location>
        <begin position="161"/>
        <end position="194"/>
    </location>
</feature>
<proteinExistence type="inferred from homology"/>
<dbReference type="EC" id="1.8.1.8" evidence="18"/>
<comment type="catalytic activity">
    <reaction evidence="17 18">
        <text>[protein]-dithiol + NADP(+) = [protein]-disulfide + NADPH + H(+)</text>
        <dbReference type="Rhea" id="RHEA:18753"/>
        <dbReference type="Rhea" id="RHEA-COMP:10593"/>
        <dbReference type="Rhea" id="RHEA-COMP:10594"/>
        <dbReference type="ChEBI" id="CHEBI:15378"/>
        <dbReference type="ChEBI" id="CHEBI:29950"/>
        <dbReference type="ChEBI" id="CHEBI:50058"/>
        <dbReference type="ChEBI" id="CHEBI:57783"/>
        <dbReference type="ChEBI" id="CHEBI:58349"/>
        <dbReference type="EC" id="1.8.1.8"/>
    </reaction>
</comment>
<dbReference type="InterPro" id="IPR017937">
    <property type="entry name" value="Thioredoxin_CS"/>
</dbReference>
<comment type="caution">
    <text evidence="18">Lacks conserved residue(s) required for the propagation of feature annotation.</text>
</comment>
<dbReference type="Pfam" id="PF02683">
    <property type="entry name" value="DsbD_TM"/>
    <property type="match status" value="1"/>
</dbReference>
<feature type="transmembrane region" description="Helical" evidence="18">
    <location>
        <begin position="240"/>
        <end position="262"/>
    </location>
</feature>
<dbReference type="InterPro" id="IPR035671">
    <property type="entry name" value="DsbD_gamma"/>
</dbReference>
<evidence type="ECO:0000256" key="16">
    <source>
        <dbReference type="ARBA" id="ARBA00047388"/>
    </source>
</evidence>
<name>A0A5E7PMP6_PSEFL</name>
<dbReference type="EMBL" id="CABVIF010000015">
    <property type="protein sequence ID" value="VVP51045.1"/>
    <property type="molecule type" value="Genomic_DNA"/>
</dbReference>
<dbReference type="NCBIfam" id="NF001419">
    <property type="entry name" value="PRK00293.1"/>
    <property type="match status" value="1"/>
</dbReference>
<dbReference type="Pfam" id="PF11412">
    <property type="entry name" value="DsbD_N"/>
    <property type="match status" value="1"/>
</dbReference>
<evidence type="ECO:0000256" key="11">
    <source>
        <dbReference type="ARBA" id="ARBA00023002"/>
    </source>
</evidence>
<dbReference type="InterPro" id="IPR028250">
    <property type="entry name" value="DsbDN"/>
</dbReference>
<dbReference type="InterPro" id="IPR003834">
    <property type="entry name" value="Cyt_c_assmbl_TM_dom"/>
</dbReference>
<dbReference type="Gene3D" id="2.60.40.1250">
    <property type="entry name" value="Thiol:disulfide interchange protein DsbD, N-terminal domain"/>
    <property type="match status" value="1"/>
</dbReference>
<keyword evidence="8 18" id="KW-0201">Cytochrome c-type biogenesis</keyword>
<evidence type="ECO:0000256" key="6">
    <source>
        <dbReference type="ARBA" id="ARBA00022692"/>
    </source>
</evidence>
<feature type="chain" id="PRO_5023386981" description="Thiol:disulfide interchange protein DsbD" evidence="18">
    <location>
        <begin position="21"/>
        <end position="580"/>
    </location>
</feature>
<feature type="signal peptide" evidence="18">
    <location>
        <begin position="1"/>
        <end position="20"/>
    </location>
</feature>
<dbReference type="Proteomes" id="UP000327111">
    <property type="component" value="Unassembled WGS sequence"/>
</dbReference>
<keyword evidence="4 18" id="KW-1003">Cell membrane</keyword>
<keyword evidence="10 18" id="KW-1133">Transmembrane helix</keyword>
<evidence type="ECO:0000256" key="7">
    <source>
        <dbReference type="ARBA" id="ARBA00022729"/>
    </source>
</evidence>
<dbReference type="GO" id="GO:0009055">
    <property type="term" value="F:electron transfer activity"/>
    <property type="evidence" value="ECO:0007669"/>
    <property type="project" value="UniProtKB-UniRule"/>
</dbReference>
<feature type="transmembrane region" description="Helical" evidence="18">
    <location>
        <begin position="206"/>
        <end position="228"/>
    </location>
</feature>
<dbReference type="GO" id="GO:0045454">
    <property type="term" value="P:cell redox homeostasis"/>
    <property type="evidence" value="ECO:0007669"/>
    <property type="project" value="TreeGrafter"/>
</dbReference>
<feature type="transmembrane region" description="Helical" evidence="18">
    <location>
        <begin position="319"/>
        <end position="341"/>
    </location>
</feature>
<keyword evidence="6 18" id="KW-0812">Transmembrane</keyword>
<comment type="function">
    <text evidence="18">Required to facilitate the formation of correct disulfide bonds in some periplasmic proteins and for the assembly of the periplasmic c-type cytochromes. Acts by transferring electrons from cytoplasmic thioredoxin to the periplasm. This transfer involves a cascade of disulfide bond formation and reduction steps.</text>
</comment>
<feature type="transmembrane region" description="Helical" evidence="18">
    <location>
        <begin position="381"/>
        <end position="399"/>
    </location>
</feature>
<evidence type="ECO:0000313" key="21">
    <source>
        <dbReference type="Proteomes" id="UP000327111"/>
    </source>
</evidence>
<dbReference type="PROSITE" id="PS51352">
    <property type="entry name" value="THIOREDOXIN_2"/>
    <property type="match status" value="1"/>
</dbReference>
<evidence type="ECO:0000256" key="12">
    <source>
        <dbReference type="ARBA" id="ARBA00023027"/>
    </source>
</evidence>
<evidence type="ECO:0000256" key="1">
    <source>
        <dbReference type="ARBA" id="ARBA00004429"/>
    </source>
</evidence>
<keyword evidence="5 18" id="KW-0997">Cell inner membrane</keyword>
<dbReference type="HAMAP" id="MF_00399">
    <property type="entry name" value="DbsD"/>
    <property type="match status" value="1"/>
</dbReference>
<dbReference type="CDD" id="cd02953">
    <property type="entry name" value="DsbDgamma"/>
    <property type="match status" value="1"/>
</dbReference>
<evidence type="ECO:0000256" key="8">
    <source>
        <dbReference type="ARBA" id="ARBA00022748"/>
    </source>
</evidence>
<evidence type="ECO:0000256" key="3">
    <source>
        <dbReference type="ARBA" id="ARBA00022448"/>
    </source>
</evidence>
<keyword evidence="11 18" id="KW-0560">Oxidoreductase</keyword>
<dbReference type="InterPro" id="IPR036249">
    <property type="entry name" value="Thioredoxin-like_sf"/>
</dbReference>
<dbReference type="RefSeq" id="WP_150736079.1">
    <property type="nucleotide sequence ID" value="NZ_CABVIF010000015.1"/>
</dbReference>
<keyword evidence="14 18" id="KW-1015">Disulfide bond</keyword>
<feature type="transmembrane region" description="Helical" evidence="18">
    <location>
        <begin position="353"/>
        <end position="375"/>
    </location>
</feature>
<evidence type="ECO:0000256" key="2">
    <source>
        <dbReference type="ARBA" id="ARBA00007241"/>
    </source>
</evidence>
<sequence length="580" mass="61904" precursor="true">MRYVVFLLLALFASLGIAQAGSNPFDSKPDFLPVSKAFVFTSERLDSGETQLFWQIADGYYLYQKRLKFDGLPADQHPALPQGEAHSDEFFGEQQVYRQGLELKIPAGASGQIKVGFQGCADAGLCYPPQTQVVDLGKNVATVVTNEAPDQALASNLQQRALGWSLLVFFGLGLLLAFTPCSLPMLPILAGLIVGSGASPKRGVALAGSYVVSMALVYAAMGVLAASLGANLQAWLQNPWLLGSFAAIFVLLALPMFGFFELQLPVAVRDRLENVSRNQRGGSLIGAGVLGALSGLLVGPCMTAPLAGALLYIAQSGNALHGGLILFAMGVGIGVPLLLLVTVGNRFMPKPGAWMNLVKGIFGFLFLATALLMLRPVLDESLWVGLCGALLVIAAYSAWKQSEGFGRVAHLFGATSLLLGLWGSLLLIGAAAGSDDVFKPLQVFRASSSAVAAVPAGHDAFTTIKDPQALQRELDAAQAQGQWVLLDYYADWCVSCKVMEKQVFGKTKVLDALSDVRLLRLDVTADNAASRELLGRYKVPGPPSLLWIGADGVERRSQRITGEVDAETFLQRWTTTRDAR</sequence>
<dbReference type="SUPFAM" id="SSF52833">
    <property type="entry name" value="Thioredoxin-like"/>
    <property type="match status" value="1"/>
</dbReference>
<dbReference type="InterPro" id="IPR013766">
    <property type="entry name" value="Thioredoxin_domain"/>
</dbReference>
<comment type="catalytic activity">
    <reaction evidence="16 18">
        <text>[protein]-dithiol + NAD(+) = [protein]-disulfide + NADH + H(+)</text>
        <dbReference type="Rhea" id="RHEA:18749"/>
        <dbReference type="Rhea" id="RHEA-COMP:10593"/>
        <dbReference type="Rhea" id="RHEA-COMP:10594"/>
        <dbReference type="ChEBI" id="CHEBI:15378"/>
        <dbReference type="ChEBI" id="CHEBI:29950"/>
        <dbReference type="ChEBI" id="CHEBI:50058"/>
        <dbReference type="ChEBI" id="CHEBI:57540"/>
        <dbReference type="ChEBI" id="CHEBI:57945"/>
        <dbReference type="EC" id="1.8.1.8"/>
    </reaction>
</comment>
<feature type="disulfide bond" description="Redox-active" evidence="18">
    <location>
        <begin position="120"/>
        <end position="126"/>
    </location>
</feature>
<keyword evidence="12 18" id="KW-0520">NAD</keyword>
<keyword evidence="7 18" id="KW-0732">Signal</keyword>
<keyword evidence="3 18" id="KW-0813">Transport</keyword>
<dbReference type="PROSITE" id="PS00194">
    <property type="entry name" value="THIOREDOXIN_1"/>
    <property type="match status" value="1"/>
</dbReference>
<feature type="transmembrane region" description="Helical" evidence="18">
    <location>
        <begin position="411"/>
        <end position="432"/>
    </location>
</feature>
<organism evidence="20 21">
    <name type="scientific">Pseudomonas fluorescens</name>
    <dbReference type="NCBI Taxonomy" id="294"/>
    <lineage>
        <taxon>Bacteria</taxon>
        <taxon>Pseudomonadati</taxon>
        <taxon>Pseudomonadota</taxon>
        <taxon>Gammaproteobacteria</taxon>
        <taxon>Pseudomonadales</taxon>
        <taxon>Pseudomonadaceae</taxon>
        <taxon>Pseudomonas</taxon>
    </lineage>
</organism>
<feature type="domain" description="Thioredoxin" evidence="19">
    <location>
        <begin position="440"/>
        <end position="578"/>
    </location>
</feature>
<dbReference type="InterPro" id="IPR022910">
    <property type="entry name" value="Thiol_diS_interchange_DbsD"/>
</dbReference>
<dbReference type="InterPro" id="IPR036929">
    <property type="entry name" value="DsbDN_sf"/>
</dbReference>
<evidence type="ECO:0000256" key="18">
    <source>
        <dbReference type="HAMAP-Rule" id="MF_00399"/>
    </source>
</evidence>
<keyword evidence="9 18" id="KW-0249">Electron transport</keyword>
<evidence type="ECO:0000256" key="15">
    <source>
        <dbReference type="ARBA" id="ARBA00023284"/>
    </source>
</evidence>
<comment type="similarity">
    <text evidence="2 18">Belongs to the thioredoxin family. DsbD subfamily.</text>
</comment>
<dbReference type="Pfam" id="PF13899">
    <property type="entry name" value="Thioredoxin_7"/>
    <property type="match status" value="1"/>
</dbReference>
<dbReference type="PANTHER" id="PTHR32234">
    <property type="entry name" value="THIOL:DISULFIDE INTERCHANGE PROTEIN DSBD"/>
    <property type="match status" value="1"/>
</dbReference>
<dbReference type="PANTHER" id="PTHR32234:SF0">
    <property type="entry name" value="THIOL:DISULFIDE INTERCHANGE PROTEIN DSBD"/>
    <property type="match status" value="1"/>
</dbReference>
<protein>
    <recommendedName>
        <fullName evidence="18">Thiol:disulfide interchange protein DsbD</fullName>
        <ecNumber evidence="18">1.8.1.8</ecNumber>
    </recommendedName>
    <alternativeName>
        <fullName evidence="18">Protein-disulfide reductase</fullName>
        <shortName evidence="18">Disulfide reductase</shortName>
    </alternativeName>
</protein>
<keyword evidence="15 18" id="KW-0676">Redox-active center</keyword>
<dbReference type="AlphaFoldDB" id="A0A5E7PMP6"/>
<dbReference type="GO" id="GO:0005886">
    <property type="term" value="C:plasma membrane"/>
    <property type="evidence" value="ECO:0007669"/>
    <property type="project" value="UniProtKB-SubCell"/>
</dbReference>
<feature type="disulfide bond" description="Redox-active" evidence="18">
    <location>
        <begin position="493"/>
        <end position="496"/>
    </location>
</feature>
<gene>
    <name evidence="20" type="primary">dsbD_2</name>
    <name evidence="18" type="synonym">dsbD</name>
    <name evidence="20" type="ORF">PS854_05340</name>
</gene>
<evidence type="ECO:0000259" key="19">
    <source>
        <dbReference type="PROSITE" id="PS51352"/>
    </source>
</evidence>
<evidence type="ECO:0000256" key="5">
    <source>
        <dbReference type="ARBA" id="ARBA00022519"/>
    </source>
</evidence>
<evidence type="ECO:0000256" key="9">
    <source>
        <dbReference type="ARBA" id="ARBA00022982"/>
    </source>
</evidence>
<dbReference type="SUPFAM" id="SSF74863">
    <property type="entry name" value="Thiol:disulfide interchange protein DsbD, N-terminal domain (DsbD-alpha)"/>
    <property type="match status" value="1"/>
</dbReference>
<evidence type="ECO:0000256" key="4">
    <source>
        <dbReference type="ARBA" id="ARBA00022475"/>
    </source>
</evidence>
<reference evidence="20 21" key="1">
    <citation type="submission" date="2019-09" db="EMBL/GenBank/DDBJ databases">
        <authorList>
            <person name="Chandra G."/>
            <person name="Truman W A."/>
        </authorList>
    </citation>
    <scope>NUCLEOTIDE SEQUENCE [LARGE SCALE GENOMIC DNA]</scope>
    <source>
        <strain evidence="20">PS854</strain>
    </source>
</reference>